<protein>
    <submittedName>
        <fullName evidence="2">DNA polymerase III PolC</fullName>
    </submittedName>
</protein>
<organism evidence="2">
    <name type="scientific">Anaerostipes hadrus</name>
    <dbReference type="NCBI Taxonomy" id="649756"/>
    <lineage>
        <taxon>Bacteria</taxon>
        <taxon>Bacillati</taxon>
        <taxon>Bacillota</taxon>
        <taxon>Clostridia</taxon>
        <taxon>Lachnospirales</taxon>
        <taxon>Lachnospiraceae</taxon>
        <taxon>Anaerostipes</taxon>
    </lineage>
</organism>
<dbReference type="InterPro" id="IPR052018">
    <property type="entry name" value="PHP_domain"/>
</dbReference>
<sequence length="289" mass="32812">MKADLHCHTVLSDGAMRVDQIIPYAKRIGLDYIAISDHESTHSIPEAVRLGKELGVHAIPAVEANAWHEETQTNVHILCYYPIDTDRLQHSLSKDLKKLSDAVTKSYQSLMDEYPITMDQLYEVSKESTGVYYTHIMQVLSMMGYTGTPIGQLHNELFRAGGPHKFPYRYMDAKTVTDLLHSCGGVVVLAHPGQYKADNVMEMMIEEHMLDGIELNHPRNDEKTREHITSLCKEHDLFMTGGTDFHGLYTKTPYPLGSFLCPKEGLYRLILAGEQANKAFYEKHPKFKK</sequence>
<dbReference type="InterPro" id="IPR003141">
    <property type="entry name" value="Pol/His_phosphatase_N"/>
</dbReference>
<evidence type="ECO:0000259" key="1">
    <source>
        <dbReference type="SMART" id="SM00481"/>
    </source>
</evidence>
<dbReference type="GO" id="GO:0035312">
    <property type="term" value="F:5'-3' DNA exonuclease activity"/>
    <property type="evidence" value="ECO:0007669"/>
    <property type="project" value="TreeGrafter"/>
</dbReference>
<dbReference type="RefSeq" id="WP_156722599.1">
    <property type="nucleotide sequence ID" value="NZ_CACRSX010000007.1"/>
</dbReference>
<feature type="domain" description="Polymerase/histidinol phosphatase N-terminal" evidence="1">
    <location>
        <begin position="3"/>
        <end position="68"/>
    </location>
</feature>
<proteinExistence type="predicted"/>
<evidence type="ECO:0000313" key="2">
    <source>
        <dbReference type="EMBL" id="VYS76580.1"/>
    </source>
</evidence>
<dbReference type="SUPFAM" id="SSF89550">
    <property type="entry name" value="PHP domain-like"/>
    <property type="match status" value="1"/>
</dbReference>
<dbReference type="EMBL" id="CACRSX010000007">
    <property type="protein sequence ID" value="VYS76580.1"/>
    <property type="molecule type" value="Genomic_DNA"/>
</dbReference>
<reference evidence="2" key="1">
    <citation type="submission" date="2019-11" db="EMBL/GenBank/DDBJ databases">
        <authorList>
            <person name="Feng L."/>
        </authorList>
    </citation>
    <scope>NUCLEOTIDE SEQUENCE</scope>
    <source>
        <strain evidence="2">AhadrusLFYP4</strain>
    </source>
</reference>
<dbReference type="GO" id="GO:0004534">
    <property type="term" value="F:5'-3' RNA exonuclease activity"/>
    <property type="evidence" value="ECO:0007669"/>
    <property type="project" value="TreeGrafter"/>
</dbReference>
<name>A0A6N2R9Q1_ANAHA</name>
<dbReference type="AlphaFoldDB" id="A0A6N2R9Q1"/>
<dbReference type="SMART" id="SM00481">
    <property type="entry name" value="POLIIIAc"/>
    <property type="match status" value="1"/>
</dbReference>
<dbReference type="CDD" id="cd07438">
    <property type="entry name" value="PHP_HisPPase_AMP"/>
    <property type="match status" value="1"/>
</dbReference>
<gene>
    <name evidence="2" type="ORF">AHLFYP4_00315</name>
</gene>
<dbReference type="InterPro" id="IPR016195">
    <property type="entry name" value="Pol/histidinol_Pase-like"/>
</dbReference>
<dbReference type="PANTHER" id="PTHR42924">
    <property type="entry name" value="EXONUCLEASE"/>
    <property type="match status" value="1"/>
</dbReference>
<dbReference type="Gene3D" id="1.10.150.650">
    <property type="match status" value="1"/>
</dbReference>
<dbReference type="PANTHER" id="PTHR42924:SF3">
    <property type="entry name" value="POLYMERASE_HISTIDINOL PHOSPHATASE N-TERMINAL DOMAIN-CONTAINING PROTEIN"/>
    <property type="match status" value="1"/>
</dbReference>
<accession>A0A6N2R9Q1</accession>
<dbReference type="Gene3D" id="3.20.20.140">
    <property type="entry name" value="Metal-dependent hydrolases"/>
    <property type="match status" value="1"/>
</dbReference>
<dbReference type="Pfam" id="PF02811">
    <property type="entry name" value="PHP"/>
    <property type="match status" value="1"/>
</dbReference>
<dbReference type="InterPro" id="IPR004013">
    <property type="entry name" value="PHP_dom"/>
</dbReference>